<dbReference type="EC" id="4.2.3.3" evidence="2"/>
<dbReference type="PANTHER" id="PTHR30492">
    <property type="entry name" value="METHYLGLYOXAL SYNTHASE"/>
    <property type="match status" value="1"/>
</dbReference>
<evidence type="ECO:0000259" key="4">
    <source>
        <dbReference type="PROSITE" id="PS51855"/>
    </source>
</evidence>
<gene>
    <name evidence="2" type="primary">mgsA</name>
    <name evidence="5" type="ORF">HBF25_15825</name>
</gene>
<reference evidence="5 6" key="1">
    <citation type="submission" date="2020-03" db="EMBL/GenBank/DDBJ databases">
        <authorList>
            <person name="Lai Q."/>
        </authorList>
    </citation>
    <scope>NUCLEOTIDE SEQUENCE [LARGE SCALE GENOMIC DNA]</scope>
    <source>
        <strain evidence="5 6">CCUG 25036</strain>
    </source>
</reference>
<dbReference type="InterPro" id="IPR018148">
    <property type="entry name" value="Methylglyoxal_synth_AS"/>
</dbReference>
<dbReference type="RefSeq" id="WP_166950055.1">
    <property type="nucleotide sequence ID" value="NZ_JAARLZ010000008.1"/>
</dbReference>
<organism evidence="5 6">
    <name type="scientific">Luteibacter anthropi</name>
    <dbReference type="NCBI Taxonomy" id="564369"/>
    <lineage>
        <taxon>Bacteria</taxon>
        <taxon>Pseudomonadati</taxon>
        <taxon>Pseudomonadota</taxon>
        <taxon>Gammaproteobacteria</taxon>
        <taxon>Lysobacterales</taxon>
        <taxon>Rhodanobacteraceae</taxon>
        <taxon>Luteibacter</taxon>
    </lineage>
</organism>
<dbReference type="InterPro" id="IPR036914">
    <property type="entry name" value="MGS-like_dom_sf"/>
</dbReference>
<evidence type="ECO:0000256" key="2">
    <source>
        <dbReference type="HAMAP-Rule" id="MF_00549"/>
    </source>
</evidence>
<feature type="binding site" evidence="2">
    <location>
        <position position="89"/>
    </location>
    <ligand>
        <name>substrate</name>
    </ligand>
</feature>
<evidence type="ECO:0000256" key="3">
    <source>
        <dbReference type="PIRSR" id="PIRSR006614-1"/>
    </source>
</evidence>
<dbReference type="GO" id="GO:0005829">
    <property type="term" value="C:cytosol"/>
    <property type="evidence" value="ECO:0007669"/>
    <property type="project" value="TreeGrafter"/>
</dbReference>
<dbReference type="NCBIfam" id="NF003559">
    <property type="entry name" value="PRK05234.1"/>
    <property type="match status" value="1"/>
</dbReference>
<dbReference type="GO" id="GO:0008929">
    <property type="term" value="F:methylglyoxal synthase activity"/>
    <property type="evidence" value="ECO:0007669"/>
    <property type="project" value="UniProtKB-UniRule"/>
</dbReference>
<keyword evidence="6" id="KW-1185">Reference proteome</keyword>
<keyword evidence="2 5" id="KW-0456">Lyase</keyword>
<feature type="binding site" evidence="2">
    <location>
        <position position="10"/>
    </location>
    <ligand>
        <name>substrate</name>
    </ligand>
</feature>
<dbReference type="SMART" id="SM00851">
    <property type="entry name" value="MGS"/>
    <property type="match status" value="1"/>
</dbReference>
<feature type="domain" description="MGS-like" evidence="4">
    <location>
        <begin position="1"/>
        <end position="132"/>
    </location>
</feature>
<dbReference type="Gene3D" id="3.40.50.1380">
    <property type="entry name" value="Methylglyoxal synthase-like domain"/>
    <property type="match status" value="1"/>
</dbReference>
<dbReference type="InterPro" id="IPR011607">
    <property type="entry name" value="MGS-like_dom"/>
</dbReference>
<dbReference type="EMBL" id="JAARLZ010000008">
    <property type="protein sequence ID" value="NII07853.1"/>
    <property type="molecule type" value="Genomic_DNA"/>
</dbReference>
<proteinExistence type="inferred from homology"/>
<dbReference type="GO" id="GO:0019242">
    <property type="term" value="P:methylglyoxal biosynthetic process"/>
    <property type="evidence" value="ECO:0007669"/>
    <property type="project" value="UniProtKB-UniRule"/>
</dbReference>
<dbReference type="InterPro" id="IPR004363">
    <property type="entry name" value="Methylgl_synth"/>
</dbReference>
<dbReference type="SUPFAM" id="SSF52335">
    <property type="entry name" value="Methylglyoxal synthase-like"/>
    <property type="match status" value="1"/>
</dbReference>
<feature type="binding site" evidence="2">
    <location>
        <position position="14"/>
    </location>
    <ligand>
        <name>substrate</name>
    </ligand>
</feature>
<dbReference type="PROSITE" id="PS01335">
    <property type="entry name" value="METHYLGLYOXAL_SYNTH"/>
    <property type="match status" value="1"/>
</dbReference>
<comment type="catalytic activity">
    <reaction evidence="2">
        <text>dihydroxyacetone phosphate = methylglyoxal + phosphate</text>
        <dbReference type="Rhea" id="RHEA:17937"/>
        <dbReference type="ChEBI" id="CHEBI:17158"/>
        <dbReference type="ChEBI" id="CHEBI:43474"/>
        <dbReference type="ChEBI" id="CHEBI:57642"/>
        <dbReference type="EC" id="4.2.3.3"/>
    </reaction>
</comment>
<feature type="active site" description="Proton donor/acceptor" evidence="2 3">
    <location>
        <position position="62"/>
    </location>
</feature>
<evidence type="ECO:0000313" key="6">
    <source>
        <dbReference type="Proteomes" id="UP000490980"/>
    </source>
</evidence>
<name>A0A7X5UCS5_9GAMM</name>
<comment type="function">
    <text evidence="2">Catalyzes the formation of methylglyoxal from dihydroxyacetone phosphate.</text>
</comment>
<feature type="binding site" evidence="2">
    <location>
        <begin position="56"/>
        <end position="57"/>
    </location>
    <ligand>
        <name>substrate</name>
    </ligand>
</feature>
<sequence length="132" mass="14532">MDTRLALVAHDARKERMLLLARDYIGLLRECRLCSTRTTGTLLRKVLGLDVECMASGPLGGDVQLASRVISGGLDMLILLRDTQCAHPHDADINALLRICDVWNVPCATNEVTARILLFHAQVTHGMFPTPL</sequence>
<comment type="similarity">
    <text evidence="1 2">Belongs to the methylglyoxal synthase family.</text>
</comment>
<accession>A0A7X5UCS5</accession>
<evidence type="ECO:0000313" key="5">
    <source>
        <dbReference type="EMBL" id="NII07853.1"/>
    </source>
</evidence>
<dbReference type="PROSITE" id="PS51855">
    <property type="entry name" value="MGS"/>
    <property type="match status" value="1"/>
</dbReference>
<dbReference type="Pfam" id="PF02142">
    <property type="entry name" value="MGS"/>
    <property type="match status" value="1"/>
</dbReference>
<dbReference type="Proteomes" id="UP000490980">
    <property type="component" value="Unassembled WGS sequence"/>
</dbReference>
<dbReference type="HAMAP" id="MF_00549">
    <property type="entry name" value="Methylglyoxal_synth"/>
    <property type="match status" value="1"/>
</dbReference>
<comment type="caution">
    <text evidence="2">Lacks conserved residue(s) required for the propagation of feature annotation.</text>
</comment>
<comment type="caution">
    <text evidence="5">The sequence shown here is derived from an EMBL/GenBank/DDBJ whole genome shotgun (WGS) entry which is preliminary data.</text>
</comment>
<evidence type="ECO:0000256" key="1">
    <source>
        <dbReference type="ARBA" id="ARBA00006287"/>
    </source>
</evidence>
<dbReference type="PANTHER" id="PTHR30492:SF0">
    <property type="entry name" value="METHYLGLYOXAL SYNTHASE"/>
    <property type="match status" value="1"/>
</dbReference>
<dbReference type="PIRSF" id="PIRSF006614">
    <property type="entry name" value="Methylglyox_syn"/>
    <property type="match status" value="1"/>
</dbReference>
<protein>
    <recommendedName>
        <fullName evidence="2">Methylglyoxal synthase</fullName>
        <shortName evidence="2">MGS</shortName>
        <ecNumber evidence="2">4.2.3.3</ecNumber>
    </recommendedName>
</protein>
<dbReference type="AlphaFoldDB" id="A0A7X5UCS5"/>